<dbReference type="RefSeq" id="WP_286219043.1">
    <property type="nucleotide sequence ID" value="NZ_AP027729.1"/>
</dbReference>
<evidence type="ECO:0000259" key="6">
    <source>
        <dbReference type="Pfam" id="PF02055"/>
    </source>
</evidence>
<dbReference type="PANTHER" id="PTHR11069">
    <property type="entry name" value="GLUCOSYLCERAMIDASE"/>
    <property type="match status" value="1"/>
</dbReference>
<proteinExistence type="inferred from homology"/>
<name>A0ABM8G1N9_9CELL</name>
<organism evidence="7 8">
    <name type="scientific">Paraoerskovia sediminicola</name>
    <dbReference type="NCBI Taxonomy" id="1138587"/>
    <lineage>
        <taxon>Bacteria</taxon>
        <taxon>Bacillati</taxon>
        <taxon>Actinomycetota</taxon>
        <taxon>Actinomycetes</taxon>
        <taxon>Micrococcales</taxon>
        <taxon>Cellulomonadaceae</taxon>
        <taxon>Paraoerskovia</taxon>
    </lineage>
</organism>
<dbReference type="SUPFAM" id="SSF51445">
    <property type="entry name" value="(Trans)glycosidases"/>
    <property type="match status" value="1"/>
</dbReference>
<dbReference type="Pfam" id="PF02055">
    <property type="entry name" value="Glyco_hydro_30"/>
    <property type="match status" value="1"/>
</dbReference>
<dbReference type="EMBL" id="AP027729">
    <property type="protein sequence ID" value="BDZ41974.1"/>
    <property type="molecule type" value="Genomic_DNA"/>
</dbReference>
<keyword evidence="2" id="KW-0732">Signal</keyword>
<accession>A0ABM8G1N9</accession>
<evidence type="ECO:0000313" key="7">
    <source>
        <dbReference type="EMBL" id="BDZ41974.1"/>
    </source>
</evidence>
<comment type="similarity">
    <text evidence="1 4">Belongs to the glycosyl hydrolase 30 family.</text>
</comment>
<sequence length="212" mass="22774">MQQALEINPDLKVLASPWGQPAWMKANGSIVGGRLIDDPAIFESYALYLTKFVQAYEDAGIPVYALTVQNEPQNRTPDAYPGTDMPVAHEAAVINELGPMLQDAGLGDVQIIGFDHNWAQHPDDAADATSLGLPAEPDYAADLLRSSAAQWIAGTGYHCYFGDPRRRRSCVTSSRTRGSGSRSAPDGTVRTTPRPGSSRTPSSGTRRTSRSG</sequence>
<keyword evidence="4" id="KW-0326">Glycosidase</keyword>
<dbReference type="InterPro" id="IPR017853">
    <property type="entry name" value="GH"/>
</dbReference>
<evidence type="ECO:0000256" key="4">
    <source>
        <dbReference type="RuleBase" id="RU361188"/>
    </source>
</evidence>
<feature type="compositionally biased region" description="Low complexity" evidence="5">
    <location>
        <begin position="170"/>
        <end position="183"/>
    </location>
</feature>
<evidence type="ECO:0000256" key="2">
    <source>
        <dbReference type="ARBA" id="ARBA00022729"/>
    </source>
</evidence>
<feature type="domain" description="Glycosyl hydrolase family 30 TIM-barrel" evidence="6">
    <location>
        <begin position="1"/>
        <end position="125"/>
    </location>
</feature>
<feature type="compositionally biased region" description="Low complexity" evidence="5">
    <location>
        <begin position="190"/>
        <end position="206"/>
    </location>
</feature>
<protein>
    <recommendedName>
        <fullName evidence="6">Glycosyl hydrolase family 30 TIM-barrel domain-containing protein</fullName>
    </recommendedName>
</protein>
<evidence type="ECO:0000256" key="1">
    <source>
        <dbReference type="ARBA" id="ARBA00005382"/>
    </source>
</evidence>
<evidence type="ECO:0000256" key="5">
    <source>
        <dbReference type="SAM" id="MobiDB-lite"/>
    </source>
</evidence>
<dbReference type="Proteomes" id="UP001321475">
    <property type="component" value="Chromosome"/>
</dbReference>
<dbReference type="PANTHER" id="PTHR11069:SF23">
    <property type="entry name" value="LYSOSOMAL ACID GLUCOSYLCERAMIDASE"/>
    <property type="match status" value="1"/>
</dbReference>
<evidence type="ECO:0000256" key="3">
    <source>
        <dbReference type="ARBA" id="ARBA00022801"/>
    </source>
</evidence>
<gene>
    <name evidence="7" type="ORF">GCM10025865_12730</name>
</gene>
<feature type="region of interest" description="Disordered" evidence="5">
    <location>
        <begin position="169"/>
        <end position="212"/>
    </location>
</feature>
<keyword evidence="3 4" id="KW-0378">Hydrolase</keyword>
<keyword evidence="8" id="KW-1185">Reference proteome</keyword>
<dbReference type="InterPro" id="IPR033453">
    <property type="entry name" value="Glyco_hydro_30_TIM-barrel"/>
</dbReference>
<evidence type="ECO:0000313" key="8">
    <source>
        <dbReference type="Proteomes" id="UP001321475"/>
    </source>
</evidence>
<reference evidence="8" key="1">
    <citation type="journal article" date="2019" name="Int. J. Syst. Evol. Microbiol.">
        <title>The Global Catalogue of Microorganisms (GCM) 10K type strain sequencing project: providing services to taxonomists for standard genome sequencing and annotation.</title>
        <authorList>
            <consortium name="The Broad Institute Genomics Platform"/>
            <consortium name="The Broad Institute Genome Sequencing Center for Infectious Disease"/>
            <person name="Wu L."/>
            <person name="Ma J."/>
        </authorList>
    </citation>
    <scope>NUCLEOTIDE SEQUENCE [LARGE SCALE GENOMIC DNA]</scope>
    <source>
        <strain evidence="8">NBRC 108565</strain>
    </source>
</reference>
<dbReference type="InterPro" id="IPR001139">
    <property type="entry name" value="Glyco_hydro_30"/>
</dbReference>
<dbReference type="Gene3D" id="3.20.20.80">
    <property type="entry name" value="Glycosidases"/>
    <property type="match status" value="1"/>
</dbReference>